<dbReference type="Pfam" id="PF15781">
    <property type="entry name" value="ParE-like_toxin"/>
    <property type="match status" value="1"/>
</dbReference>
<dbReference type="InterPro" id="IPR031552">
    <property type="entry name" value="ParE-like_toxin"/>
</dbReference>
<keyword evidence="2" id="KW-1185">Reference proteome</keyword>
<dbReference type="EMBL" id="CP015922">
    <property type="protein sequence ID" value="ANI99305.1"/>
    <property type="molecule type" value="Genomic_DNA"/>
</dbReference>
<dbReference type="STRING" id="1743168.A8O14_03865"/>
<sequence length="90" mass="10226">MIVLTTPRFDRATKKILPAEKKSLDTAVKALIANPSLGEMKKGDLLGTQVYKFRHQKQQMLLAYSISLDGTKMVLVGYGVHENFYRDLKR</sequence>
<name>A0A191UEI4_9BURK</name>
<organism evidence="1 2">
    <name type="scientific">Polynucleobacter wuianus</name>
    <dbReference type="NCBI Taxonomy" id="1743168"/>
    <lineage>
        <taxon>Bacteria</taxon>
        <taxon>Pseudomonadati</taxon>
        <taxon>Pseudomonadota</taxon>
        <taxon>Betaproteobacteria</taxon>
        <taxon>Burkholderiales</taxon>
        <taxon>Burkholderiaceae</taxon>
        <taxon>Polynucleobacter</taxon>
    </lineage>
</organism>
<dbReference type="Proteomes" id="UP000078463">
    <property type="component" value="Chromosome"/>
</dbReference>
<protein>
    <recommendedName>
        <fullName evidence="3">Addiction module toxin RelE</fullName>
    </recommendedName>
</protein>
<dbReference type="KEGG" id="pwu:A8O14_03865"/>
<proteinExistence type="predicted"/>
<dbReference type="RefSeq" id="WP_068948311.1">
    <property type="nucleotide sequence ID" value="NZ_CP015922.1"/>
</dbReference>
<evidence type="ECO:0000313" key="1">
    <source>
        <dbReference type="EMBL" id="ANI99305.1"/>
    </source>
</evidence>
<dbReference type="OrthoDB" id="5296677at2"/>
<reference evidence="2" key="1">
    <citation type="submission" date="2016-05" db="EMBL/GenBank/DDBJ databases">
        <title>Polynucleobacter sp. QLW-P1FAT50C-4 genome.</title>
        <authorList>
            <person name="Hahn M.W."/>
        </authorList>
    </citation>
    <scope>NUCLEOTIDE SEQUENCE [LARGE SCALE GENOMIC DNA]</scope>
    <source>
        <strain evidence="2">QLW-P1FAT50C-4</strain>
    </source>
</reference>
<evidence type="ECO:0008006" key="3">
    <source>
        <dbReference type="Google" id="ProtNLM"/>
    </source>
</evidence>
<evidence type="ECO:0000313" key="2">
    <source>
        <dbReference type="Proteomes" id="UP000078463"/>
    </source>
</evidence>
<dbReference type="AlphaFoldDB" id="A0A191UEI4"/>
<accession>A0A191UEI4</accession>
<gene>
    <name evidence="1" type="ORF">A8O14_03865</name>
</gene>